<feature type="region of interest" description="Disordered" evidence="1">
    <location>
        <begin position="146"/>
        <end position="182"/>
    </location>
</feature>
<dbReference type="AlphaFoldDB" id="A0A5R9L527"/>
<feature type="compositionally biased region" description="Low complexity" evidence="1">
    <location>
        <begin position="160"/>
        <end position="174"/>
    </location>
</feature>
<dbReference type="SMART" id="SM00028">
    <property type="entry name" value="TPR"/>
    <property type="match status" value="2"/>
</dbReference>
<accession>A0A5R9L527</accession>
<proteinExistence type="predicted"/>
<evidence type="ECO:0000313" key="3">
    <source>
        <dbReference type="Proteomes" id="UP000306402"/>
    </source>
</evidence>
<dbReference type="Gene3D" id="1.25.40.10">
    <property type="entry name" value="Tetratricopeptide repeat domain"/>
    <property type="match status" value="1"/>
</dbReference>
<evidence type="ECO:0008006" key="4">
    <source>
        <dbReference type="Google" id="ProtNLM"/>
    </source>
</evidence>
<dbReference type="InterPro" id="IPR019734">
    <property type="entry name" value="TPR_rpt"/>
</dbReference>
<name>A0A5R9L527_9BACT</name>
<organism evidence="2 3">
    <name type="scientific">Dyadobacter luticola</name>
    <dbReference type="NCBI Taxonomy" id="1979387"/>
    <lineage>
        <taxon>Bacteria</taxon>
        <taxon>Pseudomonadati</taxon>
        <taxon>Bacteroidota</taxon>
        <taxon>Cytophagia</taxon>
        <taxon>Cytophagales</taxon>
        <taxon>Spirosomataceae</taxon>
        <taxon>Dyadobacter</taxon>
    </lineage>
</organism>
<gene>
    <name evidence="2" type="ORF">FEN17_08820</name>
</gene>
<keyword evidence="3" id="KW-1185">Reference proteome</keyword>
<dbReference type="RefSeq" id="WP_138364893.1">
    <property type="nucleotide sequence ID" value="NZ_VCEJ01000002.1"/>
</dbReference>
<protein>
    <recommendedName>
        <fullName evidence="4">Tetratricopeptide repeat protein</fullName>
    </recommendedName>
</protein>
<sequence>MTALILYVLLWLWDNRTFDSITKANERKLQAEQAYTSKEFARSAELYNQITYGSIFSDPAARLNLAHSFYNLGNKKQALVHYELLSDIENSAIASIANCQIALIKVAQKDTAGALTNLKTALKREPGNTLARTNYIILKKAFSGQEQPSDIQSRKEKSEQQAITQNQQSQQQPQPEGRDVADDIKKEELLKSLKAMNMSEDQARAILDAMKSNESQYIYQLRRKQYNKMTRQKDEIEW</sequence>
<evidence type="ECO:0000256" key="1">
    <source>
        <dbReference type="SAM" id="MobiDB-lite"/>
    </source>
</evidence>
<dbReference type="SUPFAM" id="SSF48452">
    <property type="entry name" value="TPR-like"/>
    <property type="match status" value="1"/>
</dbReference>
<dbReference type="OrthoDB" id="597471at2"/>
<dbReference type="InterPro" id="IPR011990">
    <property type="entry name" value="TPR-like_helical_dom_sf"/>
</dbReference>
<evidence type="ECO:0000313" key="2">
    <source>
        <dbReference type="EMBL" id="TLV03684.1"/>
    </source>
</evidence>
<reference evidence="2 3" key="1">
    <citation type="submission" date="2019-05" db="EMBL/GenBank/DDBJ databases">
        <authorList>
            <person name="Qu J.-H."/>
        </authorList>
    </citation>
    <scope>NUCLEOTIDE SEQUENCE [LARGE SCALE GENOMIC DNA]</scope>
    <source>
        <strain evidence="2 3">T17</strain>
    </source>
</reference>
<dbReference type="EMBL" id="VCEJ01000002">
    <property type="protein sequence ID" value="TLV03684.1"/>
    <property type="molecule type" value="Genomic_DNA"/>
</dbReference>
<dbReference type="Proteomes" id="UP000306402">
    <property type="component" value="Unassembled WGS sequence"/>
</dbReference>
<comment type="caution">
    <text evidence="2">The sequence shown here is derived from an EMBL/GenBank/DDBJ whole genome shotgun (WGS) entry which is preliminary data.</text>
</comment>